<dbReference type="GO" id="GO:0043709">
    <property type="term" value="P:cell adhesion involved in single-species biofilm formation"/>
    <property type="evidence" value="ECO:0007669"/>
    <property type="project" value="TreeGrafter"/>
</dbReference>
<dbReference type="PROSITE" id="PS50887">
    <property type="entry name" value="GGDEF"/>
    <property type="match status" value="1"/>
</dbReference>
<keyword evidence="3" id="KW-0472">Membrane</keyword>
<dbReference type="Gene3D" id="3.30.70.270">
    <property type="match status" value="1"/>
</dbReference>
<feature type="transmembrane region" description="Helical" evidence="3">
    <location>
        <begin position="66"/>
        <end position="84"/>
    </location>
</feature>
<sequence>MDLKTILFALALGNLTLCAALFFHQHGKATAAALATWTRGRQLQAAAWLVLCFHGSGVLPPLATGIAGYALLFGGLGLESGAFWETAGKDHWRSRMVPAIVLAILLYGAAYVVDEPGVRLLAGALATGAFYMSVAAALAAGWKNAVMLRRALAVTTAVLAVLVAVRGVLAVAMPLGWGGLSLAVVQYLASASLYLLMLITGFGFLLLERERQVRELERVAVLDTLLDVPNRRGFFAALAPWMALARRPGVPTALVVFDVDNFKRINDDYGHPAGDVVLRAIVDMCRKQLRDSDQIGRLVGVEFALLLPRTELQHALTVAERIRACIEVTPIKTGRALVNMTVSMGVTTIRADDSTVSLFKRVDEALQTAKMAGRNRIAEAAPPIPAATP</sequence>
<feature type="transmembrane region" description="Helical" evidence="3">
    <location>
        <begin position="187"/>
        <end position="207"/>
    </location>
</feature>
<evidence type="ECO:0000313" key="6">
    <source>
        <dbReference type="Proteomes" id="UP000298438"/>
    </source>
</evidence>
<dbReference type="RefSeq" id="WP_135205809.1">
    <property type="nucleotide sequence ID" value="NZ_SPVF01000047.1"/>
</dbReference>
<dbReference type="SUPFAM" id="SSF55073">
    <property type="entry name" value="Nucleotide cyclase"/>
    <property type="match status" value="1"/>
</dbReference>
<evidence type="ECO:0000256" key="2">
    <source>
        <dbReference type="ARBA" id="ARBA00034247"/>
    </source>
</evidence>
<dbReference type="AlphaFoldDB" id="A0A4Y9SST3"/>
<accession>A0A4Y9SST3</accession>
<dbReference type="InterPro" id="IPR050469">
    <property type="entry name" value="Diguanylate_Cyclase"/>
</dbReference>
<protein>
    <recommendedName>
        <fullName evidence="1">diguanylate cyclase</fullName>
        <ecNumber evidence="1">2.7.7.65</ecNumber>
    </recommendedName>
</protein>
<feature type="domain" description="GGDEF" evidence="4">
    <location>
        <begin position="250"/>
        <end position="382"/>
    </location>
</feature>
<dbReference type="FunFam" id="3.30.70.270:FF:000001">
    <property type="entry name" value="Diguanylate cyclase domain protein"/>
    <property type="match status" value="1"/>
</dbReference>
<gene>
    <name evidence="5" type="ORF">E4L96_03320</name>
</gene>
<feature type="transmembrane region" description="Helical" evidence="3">
    <location>
        <begin position="119"/>
        <end position="140"/>
    </location>
</feature>
<evidence type="ECO:0000256" key="1">
    <source>
        <dbReference type="ARBA" id="ARBA00012528"/>
    </source>
</evidence>
<dbReference type="Pfam" id="PF00990">
    <property type="entry name" value="GGDEF"/>
    <property type="match status" value="1"/>
</dbReference>
<dbReference type="InterPro" id="IPR000160">
    <property type="entry name" value="GGDEF_dom"/>
</dbReference>
<dbReference type="Proteomes" id="UP000298438">
    <property type="component" value="Unassembled WGS sequence"/>
</dbReference>
<dbReference type="PANTHER" id="PTHR45138">
    <property type="entry name" value="REGULATORY COMPONENTS OF SENSORY TRANSDUCTION SYSTEM"/>
    <property type="match status" value="1"/>
</dbReference>
<dbReference type="SMART" id="SM00267">
    <property type="entry name" value="GGDEF"/>
    <property type="match status" value="1"/>
</dbReference>
<dbReference type="GO" id="GO:1902201">
    <property type="term" value="P:negative regulation of bacterial-type flagellum-dependent cell motility"/>
    <property type="evidence" value="ECO:0007669"/>
    <property type="project" value="TreeGrafter"/>
</dbReference>
<dbReference type="EMBL" id="SPVF01000047">
    <property type="protein sequence ID" value="TFW27806.1"/>
    <property type="molecule type" value="Genomic_DNA"/>
</dbReference>
<reference evidence="5 6" key="1">
    <citation type="submission" date="2019-03" db="EMBL/GenBank/DDBJ databases">
        <title>Draft Genome Sequence of Massilia arenosa sp. nov., a Novel Massilia Species Isolated from a Sandy-loam Maize Soil.</title>
        <authorList>
            <person name="Raths R."/>
            <person name="Peta V."/>
            <person name="Bucking H."/>
        </authorList>
    </citation>
    <scope>NUCLEOTIDE SEQUENCE [LARGE SCALE GENOMIC DNA]</scope>
    <source>
        <strain evidence="5 6">MC02</strain>
    </source>
</reference>
<keyword evidence="3" id="KW-0812">Transmembrane</keyword>
<dbReference type="GO" id="GO:0005886">
    <property type="term" value="C:plasma membrane"/>
    <property type="evidence" value="ECO:0007669"/>
    <property type="project" value="TreeGrafter"/>
</dbReference>
<proteinExistence type="predicted"/>
<keyword evidence="6" id="KW-1185">Reference proteome</keyword>
<dbReference type="CDD" id="cd01949">
    <property type="entry name" value="GGDEF"/>
    <property type="match status" value="1"/>
</dbReference>
<dbReference type="EC" id="2.7.7.65" evidence="1"/>
<feature type="transmembrane region" description="Helical" evidence="3">
    <location>
        <begin position="6"/>
        <end position="23"/>
    </location>
</feature>
<dbReference type="InterPro" id="IPR043128">
    <property type="entry name" value="Rev_trsase/Diguanyl_cyclase"/>
</dbReference>
<name>A0A4Y9SST3_9BURK</name>
<evidence type="ECO:0000259" key="4">
    <source>
        <dbReference type="PROSITE" id="PS50887"/>
    </source>
</evidence>
<dbReference type="OrthoDB" id="9813903at2"/>
<comment type="catalytic activity">
    <reaction evidence="2">
        <text>2 GTP = 3',3'-c-di-GMP + 2 diphosphate</text>
        <dbReference type="Rhea" id="RHEA:24898"/>
        <dbReference type="ChEBI" id="CHEBI:33019"/>
        <dbReference type="ChEBI" id="CHEBI:37565"/>
        <dbReference type="ChEBI" id="CHEBI:58805"/>
        <dbReference type="EC" id="2.7.7.65"/>
    </reaction>
</comment>
<dbReference type="GO" id="GO:0052621">
    <property type="term" value="F:diguanylate cyclase activity"/>
    <property type="evidence" value="ECO:0007669"/>
    <property type="project" value="UniProtKB-EC"/>
</dbReference>
<dbReference type="NCBIfam" id="TIGR00254">
    <property type="entry name" value="GGDEF"/>
    <property type="match status" value="1"/>
</dbReference>
<dbReference type="PANTHER" id="PTHR45138:SF9">
    <property type="entry name" value="DIGUANYLATE CYCLASE DGCM-RELATED"/>
    <property type="match status" value="1"/>
</dbReference>
<organism evidence="5 6">
    <name type="scientific">Zemynaea arenosa</name>
    <dbReference type="NCBI Taxonomy" id="2561931"/>
    <lineage>
        <taxon>Bacteria</taxon>
        <taxon>Pseudomonadati</taxon>
        <taxon>Pseudomonadota</taxon>
        <taxon>Betaproteobacteria</taxon>
        <taxon>Burkholderiales</taxon>
        <taxon>Oxalobacteraceae</taxon>
        <taxon>Telluria group</taxon>
        <taxon>Zemynaea</taxon>
    </lineage>
</organism>
<keyword evidence="3" id="KW-1133">Transmembrane helix</keyword>
<feature type="transmembrane region" description="Helical" evidence="3">
    <location>
        <begin position="152"/>
        <end position="175"/>
    </location>
</feature>
<evidence type="ECO:0000313" key="5">
    <source>
        <dbReference type="EMBL" id="TFW27806.1"/>
    </source>
</evidence>
<dbReference type="InterPro" id="IPR029787">
    <property type="entry name" value="Nucleotide_cyclase"/>
</dbReference>
<feature type="transmembrane region" description="Helical" evidence="3">
    <location>
        <begin position="96"/>
        <end position="113"/>
    </location>
</feature>
<evidence type="ECO:0000256" key="3">
    <source>
        <dbReference type="SAM" id="Phobius"/>
    </source>
</evidence>
<comment type="caution">
    <text evidence="5">The sequence shown here is derived from an EMBL/GenBank/DDBJ whole genome shotgun (WGS) entry which is preliminary data.</text>
</comment>